<reference evidence="1" key="2">
    <citation type="submission" date="2021-02" db="EMBL/GenBank/DDBJ databases">
        <authorList>
            <person name="Kimball J.A."/>
            <person name="Haas M.W."/>
            <person name="Macchietto M."/>
            <person name="Kono T."/>
            <person name="Duquette J."/>
            <person name="Shao M."/>
        </authorList>
    </citation>
    <scope>NUCLEOTIDE SEQUENCE</scope>
    <source>
        <tissue evidence="1">Fresh leaf tissue</tissue>
    </source>
</reference>
<sequence length="138" mass="15181">MPSATNPDVLSLILNLEDSKGDFSFDGLFGSLVDELLPELRRDDALRVLPLFPPMLLPHHPSSPLSMPFQALLQRNSLTSAARMHRKVDRQASQQHLSRRRSHGSSLVAMAVHTGGRALALPTTSGSFTLINLMEVMK</sequence>
<dbReference type="EMBL" id="JAAALK010000290">
    <property type="protein sequence ID" value="KAG8046774.1"/>
    <property type="molecule type" value="Genomic_DNA"/>
</dbReference>
<organism evidence="1 2">
    <name type="scientific">Zizania palustris</name>
    <name type="common">Northern wild rice</name>
    <dbReference type="NCBI Taxonomy" id="103762"/>
    <lineage>
        <taxon>Eukaryota</taxon>
        <taxon>Viridiplantae</taxon>
        <taxon>Streptophyta</taxon>
        <taxon>Embryophyta</taxon>
        <taxon>Tracheophyta</taxon>
        <taxon>Spermatophyta</taxon>
        <taxon>Magnoliopsida</taxon>
        <taxon>Liliopsida</taxon>
        <taxon>Poales</taxon>
        <taxon>Poaceae</taxon>
        <taxon>BOP clade</taxon>
        <taxon>Oryzoideae</taxon>
        <taxon>Oryzeae</taxon>
        <taxon>Zizaniinae</taxon>
        <taxon>Zizania</taxon>
    </lineage>
</organism>
<accession>A0A8J5VJL8</accession>
<evidence type="ECO:0000313" key="2">
    <source>
        <dbReference type="Proteomes" id="UP000729402"/>
    </source>
</evidence>
<keyword evidence="2" id="KW-1185">Reference proteome</keyword>
<dbReference type="OrthoDB" id="125856at2759"/>
<gene>
    <name evidence="1" type="ORF">GUJ93_ZPchr0008g13956</name>
</gene>
<comment type="caution">
    <text evidence="1">The sequence shown here is derived from an EMBL/GenBank/DDBJ whole genome shotgun (WGS) entry which is preliminary data.</text>
</comment>
<dbReference type="AlphaFoldDB" id="A0A8J5VJL8"/>
<evidence type="ECO:0000313" key="1">
    <source>
        <dbReference type="EMBL" id="KAG8046774.1"/>
    </source>
</evidence>
<protein>
    <submittedName>
        <fullName evidence="1">Uncharacterized protein</fullName>
    </submittedName>
</protein>
<dbReference type="Proteomes" id="UP000729402">
    <property type="component" value="Unassembled WGS sequence"/>
</dbReference>
<reference evidence="1" key="1">
    <citation type="journal article" date="2021" name="bioRxiv">
        <title>Whole Genome Assembly and Annotation of Northern Wild Rice, Zizania palustris L., Supports a Whole Genome Duplication in the Zizania Genus.</title>
        <authorList>
            <person name="Haas M."/>
            <person name="Kono T."/>
            <person name="Macchietto M."/>
            <person name="Millas R."/>
            <person name="McGilp L."/>
            <person name="Shao M."/>
            <person name="Duquette J."/>
            <person name="Hirsch C.N."/>
            <person name="Kimball J."/>
        </authorList>
    </citation>
    <scope>NUCLEOTIDE SEQUENCE</scope>
    <source>
        <tissue evidence="1">Fresh leaf tissue</tissue>
    </source>
</reference>
<name>A0A8J5VJL8_ZIZPA</name>
<proteinExistence type="predicted"/>